<evidence type="ECO:0000256" key="1">
    <source>
        <dbReference type="ARBA" id="ARBA00004141"/>
    </source>
</evidence>
<dbReference type="Pfam" id="PF02361">
    <property type="entry name" value="CbiQ"/>
    <property type="match status" value="1"/>
</dbReference>
<sequence>MSQLLLVGTYRPGHTVLHRLPVGPKVAALAAFSLAVVLVRSLPASAVCLALAVAAALVGHVALGSVLRALRGLAVLLVVISAVQWWVNGLPRAVETTLDLVGLAVAALVLTSTTPVNAVLDAIVRWLRPLRRLGVDPERVALAFSLAIAALPATLALALETRDAARARGLGRHPRAYLTPFVVRVVARAHETGDALHARGLGD</sequence>
<dbReference type="AlphaFoldDB" id="A0A6I3JB68"/>
<keyword evidence="2 5" id="KW-0812">Transmembrane</keyword>
<dbReference type="RefSeq" id="WP_171896366.1">
    <property type="nucleotide sequence ID" value="NZ_CP053660.1"/>
</dbReference>
<comment type="subcellular location">
    <subcellularLocation>
        <location evidence="1">Membrane</location>
        <topology evidence="1">Multi-pass membrane protein</topology>
    </subcellularLocation>
</comment>
<accession>A0A6I3JB68</accession>
<name>A0A6I3JB68_9ACTN</name>
<dbReference type="GO" id="GO:0005886">
    <property type="term" value="C:plasma membrane"/>
    <property type="evidence" value="ECO:0007669"/>
    <property type="project" value="UniProtKB-ARBA"/>
</dbReference>
<keyword evidence="3" id="KW-1133">Transmembrane helix</keyword>
<dbReference type="Proteomes" id="UP000433406">
    <property type="component" value="Unassembled WGS sequence"/>
</dbReference>
<protein>
    <submittedName>
        <fullName evidence="5">Energy-coupling factor transporter transmembrane protein EcfT</fullName>
    </submittedName>
</protein>
<dbReference type="InterPro" id="IPR003339">
    <property type="entry name" value="ABC/ECF_trnsptr_transmembrane"/>
</dbReference>
<evidence type="ECO:0000313" key="6">
    <source>
        <dbReference type="Proteomes" id="UP000433406"/>
    </source>
</evidence>
<evidence type="ECO:0000313" key="5">
    <source>
        <dbReference type="EMBL" id="MTB95372.1"/>
    </source>
</evidence>
<comment type="caution">
    <text evidence="5">The sequence shown here is derived from an EMBL/GenBank/DDBJ whole genome shotgun (WGS) entry which is preliminary data.</text>
</comment>
<evidence type="ECO:0000256" key="4">
    <source>
        <dbReference type="ARBA" id="ARBA00023136"/>
    </source>
</evidence>
<keyword evidence="6" id="KW-1185">Reference proteome</keyword>
<keyword evidence="4" id="KW-0472">Membrane</keyword>
<evidence type="ECO:0000256" key="3">
    <source>
        <dbReference type="ARBA" id="ARBA00022989"/>
    </source>
</evidence>
<proteinExistence type="predicted"/>
<dbReference type="EMBL" id="WLCI01000011">
    <property type="protein sequence ID" value="MTB95372.1"/>
    <property type="molecule type" value="Genomic_DNA"/>
</dbReference>
<organism evidence="5 6">
    <name type="scientific">Nocardioides marmotae</name>
    <dbReference type="NCBI Taxonomy" id="2663857"/>
    <lineage>
        <taxon>Bacteria</taxon>
        <taxon>Bacillati</taxon>
        <taxon>Actinomycetota</taxon>
        <taxon>Actinomycetes</taxon>
        <taxon>Propionibacteriales</taxon>
        <taxon>Nocardioidaceae</taxon>
        <taxon>Nocardioides</taxon>
    </lineage>
</organism>
<gene>
    <name evidence="5" type="ORF">GGQ22_09770</name>
</gene>
<reference evidence="5 6" key="1">
    <citation type="submission" date="2019-10" db="EMBL/GenBank/DDBJ databases">
        <title>Nocardioides novel species isolated from the excrement of Marmot.</title>
        <authorList>
            <person name="Zhang G."/>
        </authorList>
    </citation>
    <scope>NUCLEOTIDE SEQUENCE [LARGE SCALE GENOMIC DNA]</scope>
    <source>
        <strain evidence="6">zg-579</strain>
    </source>
</reference>
<evidence type="ECO:0000256" key="2">
    <source>
        <dbReference type="ARBA" id="ARBA00022692"/>
    </source>
</evidence>